<dbReference type="EMBL" id="JAHXZJ010000374">
    <property type="protein sequence ID" value="KAH0561074.1"/>
    <property type="molecule type" value="Genomic_DNA"/>
</dbReference>
<reference evidence="1 2" key="1">
    <citation type="journal article" date="2021" name="J. Hered.">
        <title>A chromosome-level genome assembly of the parasitoid wasp, Cotesia glomerata (Hymenoptera: Braconidae).</title>
        <authorList>
            <person name="Pinto B.J."/>
            <person name="Weis J.J."/>
            <person name="Gamble T."/>
            <person name="Ode P.J."/>
            <person name="Paul R."/>
            <person name="Zaspel J.M."/>
        </authorList>
    </citation>
    <scope>NUCLEOTIDE SEQUENCE [LARGE SCALE GENOMIC DNA]</scope>
    <source>
        <strain evidence="1">CgM1</strain>
    </source>
</reference>
<dbReference type="Proteomes" id="UP000826195">
    <property type="component" value="Unassembled WGS sequence"/>
</dbReference>
<evidence type="ECO:0000313" key="2">
    <source>
        <dbReference type="Proteomes" id="UP000826195"/>
    </source>
</evidence>
<accession>A0AAV7J010</accession>
<protein>
    <submittedName>
        <fullName evidence="1">Uncharacterized protein</fullName>
    </submittedName>
</protein>
<evidence type="ECO:0000313" key="1">
    <source>
        <dbReference type="EMBL" id="KAH0561074.1"/>
    </source>
</evidence>
<name>A0AAV7J010_COTGL</name>
<proteinExistence type="predicted"/>
<organism evidence="1 2">
    <name type="scientific">Cotesia glomerata</name>
    <name type="common">Lepidopteran parasitic wasp</name>
    <name type="synonym">Apanteles glomeratus</name>
    <dbReference type="NCBI Taxonomy" id="32391"/>
    <lineage>
        <taxon>Eukaryota</taxon>
        <taxon>Metazoa</taxon>
        <taxon>Ecdysozoa</taxon>
        <taxon>Arthropoda</taxon>
        <taxon>Hexapoda</taxon>
        <taxon>Insecta</taxon>
        <taxon>Pterygota</taxon>
        <taxon>Neoptera</taxon>
        <taxon>Endopterygota</taxon>
        <taxon>Hymenoptera</taxon>
        <taxon>Apocrita</taxon>
        <taxon>Ichneumonoidea</taxon>
        <taxon>Braconidae</taxon>
        <taxon>Microgastrinae</taxon>
        <taxon>Cotesia</taxon>
    </lineage>
</organism>
<sequence>MVVLTLSRLVRTISDNIDFVSRVKSPSHRTTHERLQPVQSCSVTKMRQYCVITSDKEDFIVIEKSKLYYADEKRKRLMPVTSDDDIEKYNGSLLLKHGESIKHSMEIIDSDGKFY</sequence>
<gene>
    <name evidence="1" type="ORF">KQX54_012347</name>
</gene>
<keyword evidence="2" id="KW-1185">Reference proteome</keyword>
<dbReference type="AlphaFoldDB" id="A0AAV7J010"/>
<comment type="caution">
    <text evidence="1">The sequence shown here is derived from an EMBL/GenBank/DDBJ whole genome shotgun (WGS) entry which is preliminary data.</text>
</comment>